<dbReference type="RefSeq" id="WP_190879524.1">
    <property type="nucleotide sequence ID" value="NZ_CP159837.1"/>
</dbReference>
<evidence type="ECO:0000259" key="1">
    <source>
        <dbReference type="PROSITE" id="PS51186"/>
    </source>
</evidence>
<reference evidence="2" key="1">
    <citation type="submission" date="2024-07" db="EMBL/GenBank/DDBJ databases">
        <authorList>
            <person name="Kim Y.J."/>
            <person name="Jeong J.Y."/>
        </authorList>
    </citation>
    <scope>NUCLEOTIDE SEQUENCE</scope>
    <source>
        <strain evidence="2">GIHE-MW2</strain>
    </source>
</reference>
<dbReference type="GO" id="GO:0016747">
    <property type="term" value="F:acyltransferase activity, transferring groups other than amino-acyl groups"/>
    <property type="evidence" value="ECO:0007669"/>
    <property type="project" value="InterPro"/>
</dbReference>
<name>A0AAU8JB50_9CYAN</name>
<dbReference type="AlphaFoldDB" id="A0AAU8JB50"/>
<gene>
    <name evidence="2" type="ORF">ABWT76_004437</name>
</gene>
<accession>A0AAU8JB50</accession>
<dbReference type="EMBL" id="CP159837">
    <property type="protein sequence ID" value="XCM35738.1"/>
    <property type="molecule type" value="Genomic_DNA"/>
</dbReference>
<dbReference type="CDD" id="cd04301">
    <property type="entry name" value="NAT_SF"/>
    <property type="match status" value="1"/>
</dbReference>
<dbReference type="InterPro" id="IPR000182">
    <property type="entry name" value="GNAT_dom"/>
</dbReference>
<proteinExistence type="predicted"/>
<protein>
    <submittedName>
        <fullName evidence="2">GNAT family N-acetyltransferase</fullName>
    </submittedName>
</protein>
<organism evidence="2">
    <name type="scientific">Planktothricoides raciborskii GIHE-MW2</name>
    <dbReference type="NCBI Taxonomy" id="2792601"/>
    <lineage>
        <taxon>Bacteria</taxon>
        <taxon>Bacillati</taxon>
        <taxon>Cyanobacteriota</taxon>
        <taxon>Cyanophyceae</taxon>
        <taxon>Oscillatoriophycideae</taxon>
        <taxon>Oscillatoriales</taxon>
        <taxon>Oscillatoriaceae</taxon>
        <taxon>Planktothricoides</taxon>
    </lineage>
</organism>
<dbReference type="Gene3D" id="3.40.630.30">
    <property type="match status" value="1"/>
</dbReference>
<feature type="domain" description="N-acetyltransferase" evidence="1">
    <location>
        <begin position="7"/>
        <end position="151"/>
    </location>
</feature>
<sequence>MKQNSPVKIQVIDENSPYLETVIALGDANKATLGFFKRKAFIQSAAKRQIIVALDSHKNCIGYLLYYTRCRDRYIKIVHLCLAPSCRGQGIAKQLVEYLKKNTQDYNGIDLTCRDDYNLQDMWVNFGFVAAYSKPAEKRGKNSTIWRLDYGKTNLLFDLANQHRENKLSVAIDYSIFGMLTKKTPDAEAEALLADWLQSEVELCVTEEIFNKINQINNLKERNRQQQLFDDFTCLPCPHDKFEDAFQSLKLFVSKNQKININESDLRSLARTLAAKIYIVVTKSKQLLDNAERLYESLKISILSPDDLILSIDTLNQNPDYQPARLAGTQLEETIIQKGEESNLIDAFYLSGKEDKAEFSQRLRRFIAEKDKFTHVLVRNAEKEPLALVVYDKHKPHELEIPMIRVGDHSLSTTLARHLIFRSISKAAFDNRQFTRITDPHLDDSIINAIQEDMFITVQDGYLKMNIAQAEPASILSRKVISLVDRYIETNNGYNYFKKCSEDINSLDLNEYKNLFVIEKALWPAKIIDAHIPTFIIPIQPRWAQELFDYHLSKQCLLHNITDLALNREAVYYKSKQGTTKLKPGIVGRILWYVSADKDRGFIGIQAIRACSILDEVVIGTPEELDLRFRNLGVYKKEDLLKIAKNDEKRDIMALRFSNTELFNHPIDLTDIREILNNKTTIQSSIEITDRQFEQIYKMGYA</sequence>
<dbReference type="Pfam" id="PF13673">
    <property type="entry name" value="Acetyltransf_10"/>
    <property type="match status" value="1"/>
</dbReference>
<evidence type="ECO:0000313" key="2">
    <source>
        <dbReference type="EMBL" id="XCM35738.1"/>
    </source>
</evidence>
<dbReference type="SUPFAM" id="SSF55729">
    <property type="entry name" value="Acyl-CoA N-acyltransferases (Nat)"/>
    <property type="match status" value="1"/>
</dbReference>
<dbReference type="PROSITE" id="PS51186">
    <property type="entry name" value="GNAT"/>
    <property type="match status" value="1"/>
</dbReference>
<dbReference type="InterPro" id="IPR016181">
    <property type="entry name" value="Acyl_CoA_acyltransferase"/>
</dbReference>